<organism evidence="6 7">
    <name type="scientific">Lipomyces tetrasporus</name>
    <dbReference type="NCBI Taxonomy" id="54092"/>
    <lineage>
        <taxon>Eukaryota</taxon>
        <taxon>Fungi</taxon>
        <taxon>Dikarya</taxon>
        <taxon>Ascomycota</taxon>
        <taxon>Saccharomycotina</taxon>
        <taxon>Lipomycetes</taxon>
        <taxon>Lipomycetales</taxon>
        <taxon>Lipomycetaceae</taxon>
        <taxon>Lipomyces</taxon>
    </lineage>
</organism>
<dbReference type="SUPFAM" id="SSF53178">
    <property type="entry name" value="Peptidyl-tRNA hydrolase-like"/>
    <property type="match status" value="1"/>
</dbReference>
<protein>
    <recommendedName>
        <fullName evidence="1">peptidyl-tRNA hydrolase</fullName>
        <ecNumber evidence="1">3.1.1.29</ecNumber>
    </recommendedName>
</protein>
<accession>A0AAD7QQM7</accession>
<dbReference type="InterPro" id="IPR018171">
    <property type="entry name" value="Pept_tRNA_hydro_CS"/>
</dbReference>
<keyword evidence="2" id="KW-0820">tRNA-binding</keyword>
<dbReference type="PANTHER" id="PTHR17224">
    <property type="entry name" value="PEPTIDYL-TRNA HYDROLASE"/>
    <property type="match status" value="1"/>
</dbReference>
<evidence type="ECO:0000256" key="3">
    <source>
        <dbReference type="ARBA" id="ARBA00022801"/>
    </source>
</evidence>
<dbReference type="GO" id="GO:0000049">
    <property type="term" value="F:tRNA binding"/>
    <property type="evidence" value="ECO:0007669"/>
    <property type="project" value="UniProtKB-KW"/>
</dbReference>
<dbReference type="GO" id="GO:0004045">
    <property type="term" value="F:peptidyl-tRNA hydrolase activity"/>
    <property type="evidence" value="ECO:0007669"/>
    <property type="project" value="UniProtKB-EC"/>
</dbReference>
<dbReference type="EMBL" id="JARPMG010000006">
    <property type="protein sequence ID" value="KAJ8099777.1"/>
    <property type="molecule type" value="Genomic_DNA"/>
</dbReference>
<keyword evidence="7" id="KW-1185">Reference proteome</keyword>
<dbReference type="PANTHER" id="PTHR17224:SF1">
    <property type="entry name" value="PEPTIDYL-TRNA HYDROLASE"/>
    <property type="match status" value="1"/>
</dbReference>
<keyword evidence="3 6" id="KW-0378">Hydrolase</keyword>
<reference evidence="6" key="1">
    <citation type="submission" date="2023-03" db="EMBL/GenBank/DDBJ databases">
        <title>Near-Complete genome sequence of Lipomyces tetrasporous NRRL Y-64009, an oleaginous yeast capable of growing on lignocellulosic hydrolysates.</title>
        <authorList>
            <consortium name="Lawrence Berkeley National Laboratory"/>
            <person name="Jagtap S.S."/>
            <person name="Liu J.-J."/>
            <person name="Walukiewicz H.E."/>
            <person name="Pangilinan J."/>
            <person name="Lipzen A."/>
            <person name="Ahrendt S."/>
            <person name="Koriabine M."/>
            <person name="Cobaugh K."/>
            <person name="Salamov A."/>
            <person name="Yoshinaga Y."/>
            <person name="Ng V."/>
            <person name="Daum C."/>
            <person name="Grigoriev I.V."/>
            <person name="Slininger P.J."/>
            <person name="Dien B.S."/>
            <person name="Jin Y.-S."/>
            <person name="Rao C.V."/>
        </authorList>
    </citation>
    <scope>NUCLEOTIDE SEQUENCE</scope>
    <source>
        <strain evidence="6">NRRL Y-64009</strain>
    </source>
</reference>
<evidence type="ECO:0000256" key="1">
    <source>
        <dbReference type="ARBA" id="ARBA00013260"/>
    </source>
</evidence>
<evidence type="ECO:0000313" key="7">
    <source>
        <dbReference type="Proteomes" id="UP001217417"/>
    </source>
</evidence>
<evidence type="ECO:0000256" key="2">
    <source>
        <dbReference type="ARBA" id="ARBA00022555"/>
    </source>
</evidence>
<evidence type="ECO:0000256" key="5">
    <source>
        <dbReference type="ARBA" id="ARBA00038063"/>
    </source>
</evidence>
<dbReference type="Proteomes" id="UP001217417">
    <property type="component" value="Unassembled WGS sequence"/>
</dbReference>
<dbReference type="PROSITE" id="PS01196">
    <property type="entry name" value="PEPT_TRNA_HYDROL_2"/>
    <property type="match status" value="1"/>
</dbReference>
<dbReference type="Pfam" id="PF01195">
    <property type="entry name" value="Pept_tRNA_hydro"/>
    <property type="match status" value="1"/>
</dbReference>
<sequence>MASQQLNRNLLICSLGNPGLKYAKNRHSIGHILLDFLVADHNGQLGRVHLPSLDGDLVEGISSLNTGLVGHRIALFKPSTYMNVSGTPIAKAWQWAQKKYGQSSRLVILHDELDLSVGKLRTKVGGSSRGHNGLKSITTYIDPDQFTKFGIGIGRPTSRSPDIVADYVLRNVPSGDMTVIMDKVYPQLWHILANLEIGNTK</sequence>
<dbReference type="NCBIfam" id="TIGR00447">
    <property type="entry name" value="pth"/>
    <property type="match status" value="1"/>
</dbReference>
<dbReference type="GeneID" id="80879335"/>
<dbReference type="Gene3D" id="3.40.50.1470">
    <property type="entry name" value="Peptidyl-tRNA hydrolase"/>
    <property type="match status" value="1"/>
</dbReference>
<dbReference type="EC" id="3.1.1.29" evidence="1"/>
<evidence type="ECO:0000256" key="4">
    <source>
        <dbReference type="ARBA" id="ARBA00022884"/>
    </source>
</evidence>
<comment type="similarity">
    <text evidence="5">Belongs to the PTH family.</text>
</comment>
<dbReference type="InterPro" id="IPR001328">
    <property type="entry name" value="Pept_tRNA_hydro"/>
</dbReference>
<dbReference type="AlphaFoldDB" id="A0AAD7QQM7"/>
<evidence type="ECO:0000313" key="6">
    <source>
        <dbReference type="EMBL" id="KAJ8099777.1"/>
    </source>
</evidence>
<keyword evidence="4" id="KW-0694">RNA-binding</keyword>
<dbReference type="RefSeq" id="XP_056043227.1">
    <property type="nucleotide sequence ID" value="XM_056184169.1"/>
</dbReference>
<dbReference type="CDD" id="cd00462">
    <property type="entry name" value="PTH"/>
    <property type="match status" value="1"/>
</dbReference>
<name>A0AAD7QQM7_9ASCO</name>
<gene>
    <name evidence="6" type="ORF">POJ06DRAFT_116530</name>
</gene>
<comment type="caution">
    <text evidence="6">The sequence shown here is derived from an EMBL/GenBank/DDBJ whole genome shotgun (WGS) entry which is preliminary data.</text>
</comment>
<dbReference type="InterPro" id="IPR036416">
    <property type="entry name" value="Pept_tRNA_hydro_sf"/>
</dbReference>
<proteinExistence type="inferred from homology"/>